<dbReference type="GO" id="GO:0008270">
    <property type="term" value="F:zinc ion binding"/>
    <property type="evidence" value="ECO:0007669"/>
    <property type="project" value="UniProtKB-KW"/>
</dbReference>
<proteinExistence type="predicted"/>
<evidence type="ECO:0000256" key="1">
    <source>
        <dbReference type="PROSITE-ProRule" id="PRU00325"/>
    </source>
</evidence>
<evidence type="ECO:0000313" key="5">
    <source>
        <dbReference type="Proteomes" id="UP000199126"/>
    </source>
</evidence>
<keyword evidence="1" id="KW-0862">Zinc</keyword>
<feature type="region of interest" description="Disordered" evidence="2">
    <location>
        <begin position="300"/>
        <end position="340"/>
    </location>
</feature>
<dbReference type="RefSeq" id="WP_089827957.1">
    <property type="nucleotide sequence ID" value="NZ_FODV01000034.1"/>
</dbReference>
<feature type="compositionally biased region" description="Polar residues" evidence="2">
    <location>
        <begin position="303"/>
        <end position="313"/>
    </location>
</feature>
<feature type="domain" description="SWIM-type" evidence="3">
    <location>
        <begin position="52"/>
        <end position="88"/>
    </location>
</feature>
<keyword evidence="1" id="KW-0479">Metal-binding</keyword>
<dbReference type="AlphaFoldDB" id="A0A1H8WM01"/>
<dbReference type="PROSITE" id="PS50966">
    <property type="entry name" value="ZF_SWIM"/>
    <property type="match status" value="1"/>
</dbReference>
<accession>A0A1H8WM01</accession>
<dbReference type="InterPro" id="IPR007527">
    <property type="entry name" value="Znf_SWIM"/>
</dbReference>
<evidence type="ECO:0000313" key="4">
    <source>
        <dbReference type="EMBL" id="SEP28675.1"/>
    </source>
</evidence>
<name>A0A1H8WM01_9EURY</name>
<dbReference type="Pfam" id="PF04434">
    <property type="entry name" value="SWIM"/>
    <property type="match status" value="1"/>
</dbReference>
<sequence>MTLEYPTRDEIRSLCTGQSFERGVTYWKQGRIQALEVNGDEIRATVRGTGDYDVSIDVGTDAIHTFCSCPYDYAGDCKHVIAVLLAVDDREIDSGSDSDGRLSEPADIETLVEEPTADELRTFLLDVIENDRDLRDRFVAFVGEEPGRTVSDYRQELDRLFENAASRRGMIEHDTRIDFSQYDDLAATHRERGHVDSATDIYRAVAETIRENMNRIDDSSGHCGRELGFAIESYAETVAEQELAHEEKQRYIEYLFEEFLTAEYHFVSEDYDDALRILCTTTADHEYWLDLLDAHVSGVSLEPGSSKTRTTEPGDQDIDAEEIGDSSETPASMDDETEPDYERTDDVLYTSYFTDGPLTIDEFTGGTIDVKHLAVGPLELRYFTGDTFEKLRVDGLTDVDEHTVQLEQTQSDRTGLDASSTVHTRSVLSMCVHVLAALERDDTLSALYEEIYLEDCRFCTQYVERLIDHGAETRAIEVVEDGIDTFDSSVELRWLAAELYRDRNAAEYQELLTQLFLEHGEWGAYDRLKDACESQQWQTLFEEFEEALGERDRERLIAMYVHEAQRQKAFDELQAAGELSWLRRYREPVAPVSPADYFEVYKAQLVSFAAGDTGRRHYRAVIDHLEELQTLVSEERFEEFLDFLKEKHSNRPAFLDELEKAGF</sequence>
<dbReference type="Proteomes" id="UP000199126">
    <property type="component" value="Unassembled WGS sequence"/>
</dbReference>
<dbReference type="EMBL" id="FODV01000034">
    <property type="protein sequence ID" value="SEP28675.1"/>
    <property type="molecule type" value="Genomic_DNA"/>
</dbReference>
<reference evidence="5" key="1">
    <citation type="submission" date="2016-10" db="EMBL/GenBank/DDBJ databases">
        <authorList>
            <person name="Varghese N."/>
            <person name="Submissions S."/>
        </authorList>
    </citation>
    <scope>NUCLEOTIDE SEQUENCE [LARGE SCALE GENOMIC DNA]</scope>
    <source>
        <strain evidence="5">CGMCC 1.10121</strain>
    </source>
</reference>
<dbReference type="OrthoDB" id="41163at2157"/>
<feature type="compositionally biased region" description="Acidic residues" evidence="2">
    <location>
        <begin position="314"/>
        <end position="325"/>
    </location>
</feature>
<organism evidence="4 5">
    <name type="scientific">Halogranum amylolyticum</name>
    <dbReference type="NCBI Taxonomy" id="660520"/>
    <lineage>
        <taxon>Archaea</taxon>
        <taxon>Methanobacteriati</taxon>
        <taxon>Methanobacteriota</taxon>
        <taxon>Stenosarchaea group</taxon>
        <taxon>Halobacteria</taxon>
        <taxon>Halobacteriales</taxon>
        <taxon>Haloferacaceae</taxon>
    </lineage>
</organism>
<gene>
    <name evidence="4" type="ORF">SAMN04487948_1345</name>
</gene>
<evidence type="ECO:0000256" key="2">
    <source>
        <dbReference type="SAM" id="MobiDB-lite"/>
    </source>
</evidence>
<evidence type="ECO:0000259" key="3">
    <source>
        <dbReference type="PROSITE" id="PS50966"/>
    </source>
</evidence>
<keyword evidence="1" id="KW-0863">Zinc-finger</keyword>
<protein>
    <submittedName>
        <fullName evidence="4">SWIM zinc finger</fullName>
    </submittedName>
</protein>
<keyword evidence="5" id="KW-1185">Reference proteome</keyword>